<keyword evidence="2" id="KW-0812">Transmembrane</keyword>
<protein>
    <submittedName>
        <fullName evidence="3">Uncharacterized protein</fullName>
    </submittedName>
</protein>
<dbReference type="RefSeq" id="WP_125758986.1">
    <property type="nucleotide sequence ID" value="NZ_CP108856.1"/>
</dbReference>
<feature type="region of interest" description="Disordered" evidence="1">
    <location>
        <begin position="95"/>
        <end position="114"/>
    </location>
</feature>
<gene>
    <name evidence="3" type="ORF">SSPO_005770</name>
</gene>
<feature type="compositionally biased region" description="Acidic residues" evidence="1">
    <location>
        <begin position="100"/>
        <end position="114"/>
    </location>
</feature>
<evidence type="ECO:0000256" key="1">
    <source>
        <dbReference type="SAM" id="MobiDB-lite"/>
    </source>
</evidence>
<dbReference type="Proteomes" id="UP000463951">
    <property type="component" value="Chromosome"/>
</dbReference>
<evidence type="ECO:0000313" key="3">
    <source>
        <dbReference type="EMBL" id="BBJ37859.1"/>
    </source>
</evidence>
<feature type="transmembrane region" description="Helical" evidence="2">
    <location>
        <begin position="29"/>
        <end position="47"/>
    </location>
</feature>
<keyword evidence="2" id="KW-1133">Transmembrane helix</keyword>
<accession>A0A499UL61</accession>
<evidence type="ECO:0000256" key="2">
    <source>
        <dbReference type="SAM" id="Phobius"/>
    </source>
</evidence>
<proteinExistence type="predicted"/>
<dbReference type="EMBL" id="AP019620">
    <property type="protein sequence ID" value="BBJ37859.1"/>
    <property type="molecule type" value="Genomic_DNA"/>
</dbReference>
<reference evidence="3 4" key="1">
    <citation type="journal article" date="2020" name="Int. J. Syst. Evol. Microbiol.">
        <title>Reclassification of Streptomyces castelarensis and Streptomyces sporoclivatus as later heterotypic synonyms of Streptomyces antimycoticus.</title>
        <authorList>
            <person name="Komaki H."/>
            <person name="Tamura T."/>
        </authorList>
    </citation>
    <scope>NUCLEOTIDE SEQUENCE [LARGE SCALE GENOMIC DNA]</scope>
    <source>
        <strain evidence="3 4">NBRC 100767</strain>
    </source>
</reference>
<dbReference type="AlphaFoldDB" id="A0A499UL61"/>
<organism evidence="3 4">
    <name type="scientific">Streptomyces antimycoticus</name>
    <dbReference type="NCBI Taxonomy" id="68175"/>
    <lineage>
        <taxon>Bacteria</taxon>
        <taxon>Bacillati</taxon>
        <taxon>Actinomycetota</taxon>
        <taxon>Actinomycetes</taxon>
        <taxon>Kitasatosporales</taxon>
        <taxon>Streptomycetaceae</taxon>
        <taxon>Streptomyces</taxon>
        <taxon>Streptomyces violaceusniger group</taxon>
    </lineage>
</organism>
<keyword evidence="2" id="KW-0472">Membrane</keyword>
<evidence type="ECO:0000313" key="4">
    <source>
        <dbReference type="Proteomes" id="UP000463951"/>
    </source>
</evidence>
<feature type="transmembrane region" description="Helical" evidence="2">
    <location>
        <begin position="59"/>
        <end position="83"/>
    </location>
</feature>
<dbReference type="GeneID" id="97427963"/>
<sequence length="114" mass="12083">MTEPPAPAGKYIFGPEVAEKHTERQVNGCVSVVWGVCALSVSAYIAWKLSAHYQLSTVLRAVLVAATALVVGGGAALISGLVARRGTEDKRVAQRRAEYGIEESDSDPQGDAER</sequence>
<name>A0A499UL61_9ACTN</name>